<dbReference type="AlphaFoldDB" id="A0AA97FDC7"/>
<evidence type="ECO:0000313" key="3">
    <source>
        <dbReference type="Proteomes" id="UP001301797"/>
    </source>
</evidence>
<feature type="domain" description="DUF1922" evidence="1">
    <location>
        <begin position="1"/>
        <end position="56"/>
    </location>
</feature>
<dbReference type="SUPFAM" id="SSF57821">
    <property type="entry name" value="Hypothetical protein MTH1184"/>
    <property type="match status" value="1"/>
</dbReference>
<dbReference type="Pfam" id="PF09082">
    <property type="entry name" value="DUF1922"/>
    <property type="match status" value="1"/>
</dbReference>
<keyword evidence="3" id="KW-1185">Reference proteome</keyword>
<name>A0AA97FDC7_9EURY</name>
<dbReference type="KEGG" id="mefw:F1737_04180"/>
<dbReference type="InterPro" id="IPR015166">
    <property type="entry name" value="DUF1922"/>
</dbReference>
<dbReference type="InterPro" id="IPR036304">
    <property type="entry name" value="MTH1184"/>
</dbReference>
<organism evidence="2 3">
    <name type="scientific">Methanochimaera problematica</name>
    <dbReference type="NCBI Taxonomy" id="2609417"/>
    <lineage>
        <taxon>Archaea</taxon>
        <taxon>Methanobacteriati</taxon>
        <taxon>Methanobacteriota</taxon>
        <taxon>Stenosarchaea group</taxon>
        <taxon>Methanomicrobia</taxon>
        <taxon>Methanomicrobiales</taxon>
        <taxon>Methanomicrobiaceae</taxon>
        <taxon>Methanochimaera</taxon>
    </lineage>
</organism>
<evidence type="ECO:0000313" key="2">
    <source>
        <dbReference type="EMBL" id="WOF15953.1"/>
    </source>
</evidence>
<dbReference type="EMBL" id="CP043875">
    <property type="protein sequence ID" value="WOF15953.1"/>
    <property type="molecule type" value="Genomic_DNA"/>
</dbReference>
<dbReference type="Proteomes" id="UP001301797">
    <property type="component" value="Chromosome"/>
</dbReference>
<accession>A0AA97FDC7</accession>
<gene>
    <name evidence="2" type="ORF">F1737_04180</name>
</gene>
<dbReference type="GeneID" id="85229337"/>
<protein>
    <submittedName>
        <fullName evidence="2">DUF1922 domain-containing protein</fullName>
    </submittedName>
</protein>
<reference evidence="2 3" key="1">
    <citation type="submission" date="2019-09" db="EMBL/GenBank/DDBJ databases">
        <title>The complete genome of Methanoplanus sp. FWC-SCC4.</title>
        <authorList>
            <person name="Chen S.-C."/>
            <person name="Zhou Y.-Z."/>
            <person name="Lai M.-C."/>
        </authorList>
    </citation>
    <scope>NUCLEOTIDE SEQUENCE [LARGE SCALE GENOMIC DNA]</scope>
    <source>
        <strain evidence="2 3">FWC-SCC4</strain>
    </source>
</reference>
<dbReference type="RefSeq" id="WP_317137522.1">
    <property type="nucleotide sequence ID" value="NZ_CP043875.1"/>
</dbReference>
<dbReference type="Gene3D" id="3.90.820.10">
    <property type="entry name" value="Structural Genomics, Unknown Function 30-nov-00 1gh9 Mol_id"/>
    <property type="match status" value="1"/>
</dbReference>
<evidence type="ECO:0000259" key="1">
    <source>
        <dbReference type="Pfam" id="PF09082"/>
    </source>
</evidence>
<proteinExistence type="predicted"/>
<sequence>MYLIVRCPGCASFTYVDRYQKHRLCPVCSEVINVRRSEIYLDVGKYQQAESIVKELEKYLHKNKKNDLSQEELKTLRKEYAGWMRKNPPL</sequence>